<dbReference type="EC" id="2.1.1.67" evidence="4 9"/>
<dbReference type="PATRIC" id="fig|52133.18.peg.440"/>
<comment type="subcellular location">
    <subcellularLocation>
        <location evidence="2 9">Cytoplasm</location>
    </subcellularLocation>
</comment>
<evidence type="ECO:0000256" key="2">
    <source>
        <dbReference type="ARBA" id="ARBA00004496"/>
    </source>
</evidence>
<dbReference type="InterPro" id="IPR008854">
    <property type="entry name" value="TPMT"/>
</dbReference>
<comment type="caution">
    <text evidence="9">Lacks conserved residue(s) required for the propagation of feature annotation.</text>
</comment>
<evidence type="ECO:0000313" key="11">
    <source>
        <dbReference type="Proteomes" id="UP000075680"/>
    </source>
</evidence>
<organism evidence="10 11">
    <name type="scientific">Acinetobacter venetianus</name>
    <dbReference type="NCBI Taxonomy" id="52133"/>
    <lineage>
        <taxon>Bacteria</taxon>
        <taxon>Pseudomonadati</taxon>
        <taxon>Pseudomonadota</taxon>
        <taxon>Gammaproteobacteria</taxon>
        <taxon>Moraxellales</taxon>
        <taxon>Moraxellaceae</taxon>
        <taxon>Acinetobacter</taxon>
    </lineage>
</organism>
<evidence type="ECO:0000256" key="4">
    <source>
        <dbReference type="ARBA" id="ARBA00011905"/>
    </source>
</evidence>
<comment type="caution">
    <text evidence="10">The sequence shown here is derived from an EMBL/GenBank/DDBJ whole genome shotgun (WGS) entry which is preliminary data.</text>
</comment>
<reference evidence="10 11" key="1">
    <citation type="journal article" date="2016" name="Sci. Rep.">
        <title>Genomic and phenotypic characterization of the species Acinetobacter venetianus.</title>
        <authorList>
            <person name="Fondi M."/>
            <person name="Maida I."/>
            <person name="Perrin E."/>
            <person name="Orlandini V."/>
            <person name="La Torre L."/>
            <person name="Bosi E."/>
            <person name="Negroni A."/>
            <person name="Zanaroli G."/>
            <person name="Fava F."/>
            <person name="Decorosi F."/>
            <person name="Giovannetti L."/>
            <person name="Viti C."/>
            <person name="Vaneechoutte M."/>
            <person name="Dijkshoorn L."/>
            <person name="Fani R."/>
        </authorList>
    </citation>
    <scope>NUCLEOTIDE SEQUENCE [LARGE SCALE GENOMIC DNA]</scope>
    <source>
        <strain evidence="10 11">LUH5627</strain>
    </source>
</reference>
<comment type="similarity">
    <text evidence="3 9">Belongs to the class I-like SAM-binding methyltransferase superfamily. TPMT family.</text>
</comment>
<dbReference type="AlphaFoldDB" id="A0A150I2K8"/>
<feature type="binding site" evidence="9">
    <location>
        <position position="45"/>
    </location>
    <ligand>
        <name>S-adenosyl-L-methionine</name>
        <dbReference type="ChEBI" id="CHEBI:59789"/>
    </ligand>
</feature>
<dbReference type="CDD" id="cd02440">
    <property type="entry name" value="AdoMet_MTases"/>
    <property type="match status" value="1"/>
</dbReference>
<keyword evidence="8 9" id="KW-0949">S-adenosyl-L-methionine</keyword>
<dbReference type="PANTHER" id="PTHR10259:SF11">
    <property type="entry name" value="THIOPURINE S-METHYLTRANSFERASE"/>
    <property type="match status" value="1"/>
</dbReference>
<dbReference type="Pfam" id="PF05724">
    <property type="entry name" value="TPMT"/>
    <property type="match status" value="1"/>
</dbReference>
<dbReference type="GO" id="GO:0005737">
    <property type="term" value="C:cytoplasm"/>
    <property type="evidence" value="ECO:0007669"/>
    <property type="project" value="UniProtKB-SubCell"/>
</dbReference>
<keyword evidence="7 9" id="KW-0808">Transferase</keyword>
<dbReference type="PIRSF" id="PIRSF023956">
    <property type="entry name" value="Thiopurine_S-methyltransferase"/>
    <property type="match status" value="1"/>
</dbReference>
<evidence type="ECO:0000256" key="1">
    <source>
        <dbReference type="ARBA" id="ARBA00000903"/>
    </source>
</evidence>
<dbReference type="EMBL" id="JRUE01000053">
    <property type="protein sequence ID" value="KXZ73721.1"/>
    <property type="molecule type" value="Genomic_DNA"/>
</dbReference>
<dbReference type="Proteomes" id="UP000075680">
    <property type="component" value="Unassembled WGS sequence"/>
</dbReference>
<feature type="binding site" evidence="9">
    <location>
        <position position="10"/>
    </location>
    <ligand>
        <name>S-adenosyl-L-methionine</name>
        <dbReference type="ChEBI" id="CHEBI:59789"/>
    </ligand>
</feature>
<dbReference type="GO" id="GO:0010038">
    <property type="term" value="P:response to metal ion"/>
    <property type="evidence" value="ECO:0007669"/>
    <property type="project" value="InterPro"/>
</dbReference>
<dbReference type="NCBIfam" id="TIGR03840">
    <property type="entry name" value="TMPT_Se_Te"/>
    <property type="match status" value="1"/>
</dbReference>
<dbReference type="HAMAP" id="MF_00812">
    <property type="entry name" value="Thiopur_methtran"/>
    <property type="match status" value="1"/>
</dbReference>
<gene>
    <name evidence="9 10" type="primary">tpm</name>
    <name evidence="10" type="ORF">AVENLUH5627_00423</name>
</gene>
<dbReference type="InterPro" id="IPR029063">
    <property type="entry name" value="SAM-dependent_MTases_sf"/>
</dbReference>
<evidence type="ECO:0000256" key="8">
    <source>
        <dbReference type="ARBA" id="ARBA00022691"/>
    </source>
</evidence>
<protein>
    <recommendedName>
        <fullName evidence="4 9">Thiopurine S-methyltransferase</fullName>
        <ecNumber evidence="4 9">2.1.1.67</ecNumber>
    </recommendedName>
    <alternativeName>
        <fullName evidence="9">Thiopurine methyltransferase</fullName>
    </alternativeName>
</protein>
<keyword evidence="5 9" id="KW-0963">Cytoplasm</keyword>
<proteinExistence type="inferred from homology"/>
<dbReference type="InterPro" id="IPR025835">
    <property type="entry name" value="Thiopurine_S-MeTrfase"/>
</dbReference>
<sequence>MKHEFWHDKWQSNNIGFHLSNPNPLLIKHIHSLNLQPQARIFIPLCGKSLDIHWLLEQGFHVTGIDLSPIAIEELISELKLEFTVSQVGDLTHYLHQSIDLYVGDFFELNIDHISKIDATYDRAALVALPEHMRETYTQHLVQLTQNAPQLLISFEYDQDLLAGPPFSVPEQEIRKYYASHYQIKQLASEYEKLKGKVDAKENVWLLEKI</sequence>
<dbReference type="PANTHER" id="PTHR10259">
    <property type="entry name" value="THIOPURINE S-METHYLTRANSFERASE"/>
    <property type="match status" value="1"/>
</dbReference>
<dbReference type="GO" id="GO:0008119">
    <property type="term" value="F:thiopurine S-methyltransferase activity"/>
    <property type="evidence" value="ECO:0007669"/>
    <property type="project" value="UniProtKB-UniRule"/>
</dbReference>
<accession>A0A150I2K8</accession>
<dbReference type="NCBIfam" id="NF009732">
    <property type="entry name" value="PRK13255.1"/>
    <property type="match status" value="1"/>
</dbReference>
<dbReference type="SUPFAM" id="SSF53335">
    <property type="entry name" value="S-adenosyl-L-methionine-dependent methyltransferases"/>
    <property type="match status" value="1"/>
</dbReference>
<evidence type="ECO:0000256" key="6">
    <source>
        <dbReference type="ARBA" id="ARBA00022603"/>
    </source>
</evidence>
<dbReference type="RefSeq" id="WP_061518019.1">
    <property type="nucleotide sequence ID" value="NZ_JRUE01000053.1"/>
</dbReference>
<evidence type="ECO:0000256" key="5">
    <source>
        <dbReference type="ARBA" id="ARBA00022490"/>
    </source>
</evidence>
<name>A0A150I2K8_9GAMM</name>
<dbReference type="PROSITE" id="PS51585">
    <property type="entry name" value="SAM_MT_TPMT"/>
    <property type="match status" value="1"/>
</dbReference>
<keyword evidence="6 9" id="KW-0489">Methyltransferase</keyword>
<comment type="catalytic activity">
    <reaction evidence="1 9">
        <text>S-adenosyl-L-methionine + a thiopurine = S-adenosyl-L-homocysteine + a thiopurine S-methylether.</text>
        <dbReference type="EC" id="2.1.1.67"/>
    </reaction>
</comment>
<evidence type="ECO:0000313" key="10">
    <source>
        <dbReference type="EMBL" id="KXZ73721.1"/>
    </source>
</evidence>
<dbReference type="GO" id="GO:0032259">
    <property type="term" value="P:methylation"/>
    <property type="evidence" value="ECO:0007669"/>
    <property type="project" value="UniProtKB-KW"/>
</dbReference>
<evidence type="ECO:0000256" key="3">
    <source>
        <dbReference type="ARBA" id="ARBA00008145"/>
    </source>
</evidence>
<evidence type="ECO:0000256" key="7">
    <source>
        <dbReference type="ARBA" id="ARBA00022679"/>
    </source>
</evidence>
<dbReference type="Gene3D" id="3.40.50.150">
    <property type="entry name" value="Vaccinia Virus protein VP39"/>
    <property type="match status" value="1"/>
</dbReference>
<dbReference type="InterPro" id="IPR022474">
    <property type="entry name" value="Thiopur_S-MeTfrase_Se/Te_detox"/>
</dbReference>
<dbReference type="FunFam" id="3.40.50.150:FF:000101">
    <property type="entry name" value="Thiopurine S-methyltransferase"/>
    <property type="match status" value="1"/>
</dbReference>
<feature type="binding site" evidence="9">
    <location>
        <position position="123"/>
    </location>
    <ligand>
        <name>S-adenosyl-L-methionine</name>
        <dbReference type="ChEBI" id="CHEBI:59789"/>
    </ligand>
</feature>
<evidence type="ECO:0000256" key="9">
    <source>
        <dbReference type="HAMAP-Rule" id="MF_00812"/>
    </source>
</evidence>